<evidence type="ECO:0000256" key="2">
    <source>
        <dbReference type="ARBA" id="ARBA00023002"/>
    </source>
</evidence>
<proteinExistence type="inferred from homology"/>
<dbReference type="GO" id="GO:0016491">
    <property type="term" value="F:oxidoreductase activity"/>
    <property type="evidence" value="ECO:0007669"/>
    <property type="project" value="UniProtKB-KW"/>
</dbReference>
<comment type="similarity">
    <text evidence="1">Belongs to the oxygen-dependent FAD-linked oxidoreductase family.</text>
</comment>
<dbReference type="PANTHER" id="PTHR13878:SF97">
    <property type="entry name" value="ISOAMYL ALCOHOL OXIDASE"/>
    <property type="match status" value="1"/>
</dbReference>
<accession>A0A9P6E928</accession>
<feature type="non-terminal residue" evidence="5">
    <location>
        <position position="585"/>
    </location>
</feature>
<dbReference type="PANTHER" id="PTHR13878">
    <property type="entry name" value="GULONOLACTONE OXIDASE"/>
    <property type="match status" value="1"/>
</dbReference>
<organism evidence="5 6">
    <name type="scientific">Crepidotus variabilis</name>
    <dbReference type="NCBI Taxonomy" id="179855"/>
    <lineage>
        <taxon>Eukaryota</taxon>
        <taxon>Fungi</taxon>
        <taxon>Dikarya</taxon>
        <taxon>Basidiomycota</taxon>
        <taxon>Agaricomycotina</taxon>
        <taxon>Agaricomycetes</taxon>
        <taxon>Agaricomycetidae</taxon>
        <taxon>Agaricales</taxon>
        <taxon>Agaricineae</taxon>
        <taxon>Crepidotaceae</taxon>
        <taxon>Crepidotus</taxon>
    </lineage>
</organism>
<dbReference type="Pfam" id="PF01565">
    <property type="entry name" value="FAD_binding_4"/>
    <property type="match status" value="1"/>
</dbReference>
<feature type="signal peptide" evidence="3">
    <location>
        <begin position="1"/>
        <end position="28"/>
    </location>
</feature>
<dbReference type="InterPro" id="IPR006094">
    <property type="entry name" value="Oxid_FAD_bind_N"/>
</dbReference>
<evidence type="ECO:0000313" key="5">
    <source>
        <dbReference type="EMBL" id="KAF9524796.1"/>
    </source>
</evidence>
<comment type="caution">
    <text evidence="5">The sequence shown here is derived from an EMBL/GenBank/DDBJ whole genome shotgun (WGS) entry which is preliminary data.</text>
</comment>
<dbReference type="EMBL" id="MU157893">
    <property type="protein sequence ID" value="KAF9524796.1"/>
    <property type="molecule type" value="Genomic_DNA"/>
</dbReference>
<reference evidence="5" key="1">
    <citation type="submission" date="2020-11" db="EMBL/GenBank/DDBJ databases">
        <authorList>
            <consortium name="DOE Joint Genome Institute"/>
            <person name="Ahrendt S."/>
            <person name="Riley R."/>
            <person name="Andreopoulos W."/>
            <person name="Labutti K."/>
            <person name="Pangilinan J."/>
            <person name="Ruiz-Duenas F.J."/>
            <person name="Barrasa J.M."/>
            <person name="Sanchez-Garcia M."/>
            <person name="Camarero S."/>
            <person name="Miyauchi S."/>
            <person name="Serrano A."/>
            <person name="Linde D."/>
            <person name="Babiker R."/>
            <person name="Drula E."/>
            <person name="Ayuso-Fernandez I."/>
            <person name="Pacheco R."/>
            <person name="Padilla G."/>
            <person name="Ferreira P."/>
            <person name="Barriuso J."/>
            <person name="Kellner H."/>
            <person name="Castanera R."/>
            <person name="Alfaro M."/>
            <person name="Ramirez L."/>
            <person name="Pisabarro A.G."/>
            <person name="Kuo A."/>
            <person name="Tritt A."/>
            <person name="Lipzen A."/>
            <person name="He G."/>
            <person name="Yan M."/>
            <person name="Ng V."/>
            <person name="Cullen D."/>
            <person name="Martin F."/>
            <person name="Rosso M.-N."/>
            <person name="Henrissat B."/>
            <person name="Hibbett D."/>
            <person name="Martinez A.T."/>
            <person name="Grigoriev I.V."/>
        </authorList>
    </citation>
    <scope>NUCLEOTIDE SEQUENCE</scope>
    <source>
        <strain evidence="5">CBS 506.95</strain>
    </source>
</reference>
<dbReference type="InterPro" id="IPR050432">
    <property type="entry name" value="FAD-linked_Oxidoreductases_BP"/>
</dbReference>
<dbReference type="InterPro" id="IPR016169">
    <property type="entry name" value="FAD-bd_PCMH_sub2"/>
</dbReference>
<feature type="domain" description="FAD-binding PCMH-type" evidence="4">
    <location>
        <begin position="133"/>
        <end position="315"/>
    </location>
</feature>
<dbReference type="AlphaFoldDB" id="A0A9P6E928"/>
<evidence type="ECO:0000256" key="3">
    <source>
        <dbReference type="SAM" id="SignalP"/>
    </source>
</evidence>
<dbReference type="InterPro" id="IPR016166">
    <property type="entry name" value="FAD-bd_PCMH"/>
</dbReference>
<name>A0A9P6E928_9AGAR</name>
<dbReference type="Proteomes" id="UP000807306">
    <property type="component" value="Unassembled WGS sequence"/>
</dbReference>
<dbReference type="GO" id="GO:0071949">
    <property type="term" value="F:FAD binding"/>
    <property type="evidence" value="ECO:0007669"/>
    <property type="project" value="InterPro"/>
</dbReference>
<protein>
    <submittedName>
        <fullName evidence="5">FAD binding domain-containing protein</fullName>
    </submittedName>
</protein>
<keyword evidence="2" id="KW-0560">Oxidoreductase</keyword>
<dbReference type="PROSITE" id="PS51387">
    <property type="entry name" value="FAD_PCMH"/>
    <property type="match status" value="1"/>
</dbReference>
<keyword evidence="6" id="KW-1185">Reference proteome</keyword>
<sequence length="585" mass="63538">MLSIPQLLRLGVALLPLQTLASTQIASGNPFTWNGSAYSCKCYQGDKCWPSDHDWNALNATVEGNLQLVIPDAAVCHNSFEGKATYNEAACKDVQQNITMQQWQSDRPVANHWLLWTNSTCLPTSNPSEPCSLGYLPRYVILAKKKSHIKAGVDFARESNVRLVIRNTGHDFMGRSTGYGSLAINTHSFKDMQFVKKYTGPGSYKGSAVTVGAGIQGGELLRKAYQQEPKVTVVTGECATVGFAGGFIQGGGHGPLATLHGMAADQALSFDVVTADGLYVTANAKSNPDLFWALKGGGPSTFAAIVSVTVKTFAESPAAGIIINVNSTHTTDQELVWKGFRAFHNLSNRWVDNGMFVYYEYFPGILHIQPFVGPNMDEAKITKVVQPLFDQLKKDGVPYSSVIKAFPTFFDLYVDLFEIETAGVTSLVGGRIFTKQDIQENGDGIAEAVKGVGEGGAHGHIVGPGYGAPDVDNAINPVWRNASSFSITSVFVDANATVAQKAEAQRVLTNDIDEPLRAASPHGAAYVNEGNLDEPNWQTTFWGSNYPRLKSLKKKWDPSGVFYARTTPGTEDWEVIDFGRRLCKK</sequence>
<dbReference type="InterPro" id="IPR012951">
    <property type="entry name" value="BBE"/>
</dbReference>
<evidence type="ECO:0000256" key="1">
    <source>
        <dbReference type="ARBA" id="ARBA00005466"/>
    </source>
</evidence>
<evidence type="ECO:0000313" key="6">
    <source>
        <dbReference type="Proteomes" id="UP000807306"/>
    </source>
</evidence>
<dbReference type="SUPFAM" id="SSF56176">
    <property type="entry name" value="FAD-binding/transporter-associated domain-like"/>
    <property type="match status" value="1"/>
</dbReference>
<dbReference type="OrthoDB" id="9983560at2759"/>
<gene>
    <name evidence="5" type="ORF">CPB83DRAFT_797446</name>
</gene>
<dbReference type="Pfam" id="PF08031">
    <property type="entry name" value="BBE"/>
    <property type="match status" value="1"/>
</dbReference>
<evidence type="ECO:0000259" key="4">
    <source>
        <dbReference type="PROSITE" id="PS51387"/>
    </source>
</evidence>
<feature type="chain" id="PRO_5040380512" evidence="3">
    <location>
        <begin position="29"/>
        <end position="585"/>
    </location>
</feature>
<dbReference type="InterPro" id="IPR036318">
    <property type="entry name" value="FAD-bd_PCMH-like_sf"/>
</dbReference>
<keyword evidence="3" id="KW-0732">Signal</keyword>
<dbReference type="Gene3D" id="3.30.465.10">
    <property type="match status" value="2"/>
</dbReference>